<keyword evidence="2" id="KW-1185">Reference proteome</keyword>
<dbReference type="Proteomes" id="UP000199673">
    <property type="component" value="Unassembled WGS sequence"/>
</dbReference>
<dbReference type="InterPro" id="IPR025316">
    <property type="entry name" value="DUF4221"/>
</dbReference>
<reference evidence="2" key="1">
    <citation type="submission" date="2016-10" db="EMBL/GenBank/DDBJ databases">
        <authorList>
            <person name="Varghese N."/>
            <person name="Submissions S."/>
        </authorList>
    </citation>
    <scope>NUCLEOTIDE SEQUENCE [LARGE SCALE GENOMIC DNA]</scope>
    <source>
        <strain evidence="2">DSM 23445</strain>
    </source>
</reference>
<dbReference type="Pfam" id="PF13970">
    <property type="entry name" value="DUF4221"/>
    <property type="match status" value="1"/>
</dbReference>
<gene>
    <name evidence="1" type="ORF">SAMN04489724_2111</name>
</gene>
<dbReference type="RefSeq" id="WP_091692626.1">
    <property type="nucleotide sequence ID" value="NZ_FPBF01000002.1"/>
</dbReference>
<dbReference type="AlphaFoldDB" id="A0A1I7APA7"/>
<organism evidence="1 2">
    <name type="scientific">Algoriphagus locisalis</name>
    <dbReference type="NCBI Taxonomy" id="305507"/>
    <lineage>
        <taxon>Bacteria</taxon>
        <taxon>Pseudomonadati</taxon>
        <taxon>Bacteroidota</taxon>
        <taxon>Cytophagia</taxon>
        <taxon>Cytophagales</taxon>
        <taxon>Cyclobacteriaceae</taxon>
        <taxon>Algoriphagus</taxon>
    </lineage>
</organism>
<accession>A0A1I7APA7</accession>
<evidence type="ECO:0000313" key="1">
    <source>
        <dbReference type="EMBL" id="SFT76726.1"/>
    </source>
</evidence>
<evidence type="ECO:0008006" key="3">
    <source>
        <dbReference type="Google" id="ProtNLM"/>
    </source>
</evidence>
<evidence type="ECO:0000313" key="2">
    <source>
        <dbReference type="Proteomes" id="UP000199673"/>
    </source>
</evidence>
<dbReference type="EMBL" id="FPBF01000002">
    <property type="protein sequence ID" value="SFT76726.1"/>
    <property type="molecule type" value="Genomic_DNA"/>
</dbReference>
<dbReference type="PROSITE" id="PS51257">
    <property type="entry name" value="PROKAR_LIPOPROTEIN"/>
    <property type="match status" value="1"/>
</dbReference>
<dbReference type="OrthoDB" id="833511at2"/>
<name>A0A1I7APA7_9BACT</name>
<sequence length="384" mass="43723">MNKLCFLLFAFIATGCSSEKKSESSVANAFDFSYTIDTVMIDADDEFLFLNMELYFSDYSAKEGLLYNLNPQSGRVEVIDLDNRKLAKLVQYELEGPNGILEMALVGIKKASSGDSFFMNYYSINHLDSSDSKIASYRLTNDFLNGEKLAENEEIDGMGQIDSRGEYFSSFYGNYQEKGGIRGVAQIHLADSSLSLIPLEFWGDLDKYEVNMDQGGGRAISAPEAKFLVANGEGFIVSTTAINELWQYSKELDSVIHRQYSSQFTENIKPGKFPQTANNQEEFDQLIQQKVDEVVFGPLVKDESSGRFYRYSREWDKSDNKYTYVLTIFDENLDQLHEEKMREEVSIPGKYMPGSKTFVHEGILYSFLNIEDEMAFVRLKPTFD</sequence>
<proteinExistence type="predicted"/>
<protein>
    <recommendedName>
        <fullName evidence="3">DUF4221 domain-containing protein</fullName>
    </recommendedName>
</protein>
<dbReference type="STRING" id="305507.SAMN04489724_2111"/>